<dbReference type="InterPro" id="IPR043128">
    <property type="entry name" value="Rev_trsase/Diguanyl_cyclase"/>
</dbReference>
<evidence type="ECO:0000313" key="4">
    <source>
        <dbReference type="EMBL" id="NIR76057.1"/>
    </source>
</evidence>
<dbReference type="InterPro" id="IPR050356">
    <property type="entry name" value="SulA_CellDiv_inhibitor"/>
</dbReference>
<organism evidence="4 5">
    <name type="scientific">Candidatus Kutchimonas denitrificans</name>
    <dbReference type="NCBI Taxonomy" id="3056748"/>
    <lineage>
        <taxon>Bacteria</taxon>
        <taxon>Pseudomonadati</taxon>
        <taxon>Gemmatimonadota</taxon>
        <taxon>Gemmatimonadia</taxon>
        <taxon>Candidatus Palauibacterales</taxon>
        <taxon>Candidatus Palauibacteraceae</taxon>
        <taxon>Candidatus Kutchimonas</taxon>
    </lineage>
</organism>
<dbReference type="Gene3D" id="1.10.150.20">
    <property type="entry name" value="5' to 3' exonuclease, C-terminal subdomain"/>
    <property type="match status" value="1"/>
</dbReference>
<dbReference type="AlphaFoldDB" id="A0AAE4ZBB1"/>
<evidence type="ECO:0000256" key="2">
    <source>
        <dbReference type="ARBA" id="ARBA00022763"/>
    </source>
</evidence>
<dbReference type="Gene3D" id="3.40.1170.60">
    <property type="match status" value="1"/>
</dbReference>
<name>A0AAE4ZBB1_9BACT</name>
<dbReference type="PANTHER" id="PTHR35369:SF2">
    <property type="entry name" value="BLR3025 PROTEIN"/>
    <property type="match status" value="1"/>
</dbReference>
<dbReference type="InterPro" id="IPR001126">
    <property type="entry name" value="UmuC"/>
</dbReference>
<dbReference type="InterPro" id="IPR043502">
    <property type="entry name" value="DNA/RNA_pol_sf"/>
</dbReference>
<evidence type="ECO:0000313" key="5">
    <source>
        <dbReference type="Proteomes" id="UP000702544"/>
    </source>
</evidence>
<keyword evidence="2" id="KW-0227">DNA damage</keyword>
<dbReference type="Pfam" id="PF00817">
    <property type="entry name" value="IMS"/>
    <property type="match status" value="1"/>
</dbReference>
<dbReference type="PANTHER" id="PTHR35369">
    <property type="entry name" value="BLR3025 PROTEIN-RELATED"/>
    <property type="match status" value="1"/>
</dbReference>
<feature type="domain" description="UmuC" evidence="3">
    <location>
        <begin position="45"/>
        <end position="166"/>
    </location>
</feature>
<reference evidence="4 5" key="1">
    <citation type="submission" date="2020-01" db="EMBL/GenBank/DDBJ databases">
        <title>Genomes assembled from Gulf of Kutch pelagic sediment metagenomes.</title>
        <authorList>
            <person name="Chandrashekar M."/>
            <person name="Mahajan M.S."/>
            <person name="Dave K.J."/>
            <person name="Vatsa P."/>
            <person name="Nathani N.M."/>
        </authorList>
    </citation>
    <scope>NUCLEOTIDE SEQUENCE [LARGE SCALE GENOMIC DNA]</scope>
    <source>
        <strain evidence="4">KS3-K002</strain>
    </source>
</reference>
<dbReference type="GO" id="GO:0006281">
    <property type="term" value="P:DNA repair"/>
    <property type="evidence" value="ECO:0007669"/>
    <property type="project" value="InterPro"/>
</dbReference>
<evidence type="ECO:0000259" key="3">
    <source>
        <dbReference type="Pfam" id="PF00817"/>
    </source>
</evidence>
<dbReference type="SUPFAM" id="SSF56672">
    <property type="entry name" value="DNA/RNA polymerases"/>
    <property type="match status" value="1"/>
</dbReference>
<dbReference type="Gene3D" id="3.30.70.270">
    <property type="match status" value="1"/>
</dbReference>
<gene>
    <name evidence="4" type="ORF">GWO12_13260</name>
</gene>
<dbReference type="Proteomes" id="UP000702544">
    <property type="component" value="Unassembled WGS sequence"/>
</dbReference>
<accession>A0AAE4ZBB1</accession>
<comment type="caution">
    <text evidence="4">The sequence shown here is derived from an EMBL/GenBank/DDBJ whole genome shotgun (WGS) entry which is preliminary data.</text>
</comment>
<dbReference type="EMBL" id="JAACAK010000113">
    <property type="protein sequence ID" value="NIR76057.1"/>
    <property type="molecule type" value="Genomic_DNA"/>
</dbReference>
<proteinExistence type="inferred from homology"/>
<sequence length="536" mass="58003">MSPRTHRVAHLRIPDFPIVAHLRTEAGGSESPPGIPESPSLTPNIVVRGEGARAEVMAATPAARQAGIAVGMRAADARGLIADLREWTWSPALYDELGTELAAALLAASPLVSRAGPGAFRLDAGGWDRRGGEEAFVEAARAAALAAGYPEARVGVADTPVAARAAAWLRERAAYRVPPGGDADFLAKRPLSVLPVSADLLELLEALGLETVGELAALEAGEVESRLGREGARAHRWARGLDDGREGPFPRRHQEGWAAEVELPGPVERLEPLLFLLKSCLDNLSTALAAEGLCARGLRLTIETEEGSARKRVRPARPTRQVAMLLSLSRGVLGDLRLPGRALAIRVEVEEAVPALAEQIDLFEAARPDPDALATALTRLQGRWGPESVVRPIPFASHRPERQGRWEPVDLMKEIRRRGPLLDGNSAKGEEAGEGPVALALVLRLWPRPRPIEVRIDGGRPGAVALDDGWRTVRALQGPERLSGDWWEDEYRREYYRLSTEAGDLLWVFWDPRTRVPPALPRTPNSLPLGGLSSIF</sequence>
<protein>
    <recommendedName>
        <fullName evidence="3">UmuC domain-containing protein</fullName>
    </recommendedName>
</protein>
<evidence type="ECO:0000256" key="1">
    <source>
        <dbReference type="ARBA" id="ARBA00010945"/>
    </source>
</evidence>
<comment type="similarity">
    <text evidence="1">Belongs to the DNA polymerase type-Y family.</text>
</comment>